<dbReference type="GO" id="GO:0051996">
    <property type="term" value="F:squalene synthase [NAD(P)H] activity"/>
    <property type="evidence" value="ECO:0007669"/>
    <property type="project" value="InterPro"/>
</dbReference>
<dbReference type="HOGENOM" id="CLU_031981_1_0_9"/>
<keyword evidence="2" id="KW-1185">Reference proteome</keyword>
<evidence type="ECO:0000313" key="2">
    <source>
        <dbReference type="Proteomes" id="UP000017805"/>
    </source>
</evidence>
<dbReference type="InterPro" id="IPR002060">
    <property type="entry name" value="Squ/phyt_synthse"/>
</dbReference>
<dbReference type="PANTHER" id="PTHR11626:SF2">
    <property type="entry name" value="SQUALENE SYNTHASE"/>
    <property type="match status" value="1"/>
</dbReference>
<dbReference type="KEGG" id="bif:N288_13025"/>
<dbReference type="PATRIC" id="fig|1367477.3.peg.2553"/>
<organism evidence="1 2">
    <name type="scientific">Bacillus infantis NRRL B-14911</name>
    <dbReference type="NCBI Taxonomy" id="1367477"/>
    <lineage>
        <taxon>Bacteria</taxon>
        <taxon>Bacillati</taxon>
        <taxon>Bacillota</taxon>
        <taxon>Bacilli</taxon>
        <taxon>Bacillales</taxon>
        <taxon>Bacillaceae</taxon>
        <taxon>Bacillus</taxon>
    </lineage>
</organism>
<name>U5LD18_9BACI</name>
<dbReference type="InterPro" id="IPR044844">
    <property type="entry name" value="Trans_IPPS_euk-type"/>
</dbReference>
<reference evidence="1 2" key="1">
    <citation type="submission" date="2013-07" db="EMBL/GenBank/DDBJ databases">
        <title>Complete genome sequence of Bacillus infantis NRRL B-14911 that has potential to induce cardiac disease by antigenic mimicry.</title>
        <authorList>
            <person name="Massilamany C."/>
            <person name="Smith T.P.L."/>
            <person name="Loy J.D."/>
            <person name="Barletta R."/>
            <person name="Reddy J."/>
        </authorList>
    </citation>
    <scope>NUCLEOTIDE SEQUENCE [LARGE SCALE GENOMIC DNA]</scope>
    <source>
        <strain evidence="1 2">NRRL B-14911</strain>
    </source>
</reference>
<sequence length="288" mass="32786">MVGFKIDISIMKGTLDMNDTAKLHEEAYEMLKETSRTFLIPISYLSPGLKETVSSAYLCMRAIDEIEDHPELEAESKDHLLRSISELLKKPVNAEDMKSLFKPYKSKLPEVTLRLYDWIRLCPASIKEKVLDSTSTMAKGMADWTMKGWNIRDEKDLDDYTFYVAGLVGVMLSDIWKWHDNTETKKDLAIAFGRGLQSVNILRNKIEDKERGVSFYPDGWDNDQMFSYARRNLALADAYIKDIKSAPILNFCRIPLALAHGTLSALSEGKEKMNRESVNATVKQVVAE</sequence>
<dbReference type="PANTHER" id="PTHR11626">
    <property type="entry name" value="FARNESYL-DIPHOSPHATE FARNESYLTRANSFERASE"/>
    <property type="match status" value="1"/>
</dbReference>
<dbReference type="SUPFAM" id="SSF48576">
    <property type="entry name" value="Terpenoid synthases"/>
    <property type="match status" value="1"/>
</dbReference>
<dbReference type="STRING" id="1367477.N288_13025"/>
<dbReference type="AlphaFoldDB" id="U5LD18"/>
<proteinExistence type="predicted"/>
<dbReference type="Proteomes" id="UP000017805">
    <property type="component" value="Chromosome"/>
</dbReference>
<gene>
    <name evidence="1" type="ORF">N288_13025</name>
</gene>
<protein>
    <submittedName>
        <fullName evidence="1">Phytoene synthase</fullName>
    </submittedName>
</protein>
<dbReference type="InterPro" id="IPR008949">
    <property type="entry name" value="Isoprenoid_synthase_dom_sf"/>
</dbReference>
<dbReference type="Pfam" id="PF00494">
    <property type="entry name" value="SQS_PSY"/>
    <property type="match status" value="1"/>
</dbReference>
<evidence type="ECO:0000313" key="1">
    <source>
        <dbReference type="EMBL" id="AGX04507.1"/>
    </source>
</evidence>
<dbReference type="GO" id="GO:0045338">
    <property type="term" value="P:farnesyl diphosphate metabolic process"/>
    <property type="evidence" value="ECO:0007669"/>
    <property type="project" value="InterPro"/>
</dbReference>
<dbReference type="EMBL" id="CP006643">
    <property type="protein sequence ID" value="AGX04507.1"/>
    <property type="molecule type" value="Genomic_DNA"/>
</dbReference>
<accession>U5LD18</accession>
<dbReference type="Gene3D" id="1.10.600.10">
    <property type="entry name" value="Farnesyl Diphosphate Synthase"/>
    <property type="match status" value="1"/>
</dbReference>